<dbReference type="InterPro" id="IPR026015">
    <property type="entry name" value="ATP_synth_OSCP/delta_N_sf"/>
</dbReference>
<accession>A0A923LMZ1</accession>
<protein>
    <recommendedName>
        <fullName evidence="7">ATP synthase subunit delta</fullName>
    </recommendedName>
    <alternativeName>
        <fullName evidence="7">ATP synthase F(1) sector subunit delta</fullName>
    </alternativeName>
    <alternativeName>
        <fullName evidence="7">F-type ATPase subunit delta</fullName>
        <shortName evidence="7">F-ATPase subunit delta</shortName>
    </alternativeName>
</protein>
<keyword evidence="4 7" id="KW-0406">Ion transport</keyword>
<keyword evidence="9" id="KW-1185">Reference proteome</keyword>
<keyword evidence="3 7" id="KW-0375">Hydrogen ion transport</keyword>
<evidence type="ECO:0000256" key="4">
    <source>
        <dbReference type="ARBA" id="ARBA00023065"/>
    </source>
</evidence>
<dbReference type="SUPFAM" id="SSF47928">
    <property type="entry name" value="N-terminal domain of the delta subunit of the F1F0-ATP synthase"/>
    <property type="match status" value="1"/>
</dbReference>
<evidence type="ECO:0000256" key="6">
    <source>
        <dbReference type="ARBA" id="ARBA00023310"/>
    </source>
</evidence>
<keyword evidence="2 7" id="KW-0813">Transport</keyword>
<name>A0A923LMZ1_9FIRM</name>
<keyword evidence="6 7" id="KW-0066">ATP synthesis</keyword>
<dbReference type="Proteomes" id="UP000606720">
    <property type="component" value="Unassembled WGS sequence"/>
</dbReference>
<dbReference type="PANTHER" id="PTHR11910">
    <property type="entry name" value="ATP SYNTHASE DELTA CHAIN"/>
    <property type="match status" value="1"/>
</dbReference>
<organism evidence="8 9">
    <name type="scientific">Roseburia zhanii</name>
    <dbReference type="NCBI Taxonomy" id="2763064"/>
    <lineage>
        <taxon>Bacteria</taxon>
        <taxon>Bacillati</taxon>
        <taxon>Bacillota</taxon>
        <taxon>Clostridia</taxon>
        <taxon>Lachnospirales</taxon>
        <taxon>Lachnospiraceae</taxon>
        <taxon>Roseburia</taxon>
    </lineage>
</organism>
<keyword evidence="5 7" id="KW-0472">Membrane</keyword>
<dbReference type="GO" id="GO:0005886">
    <property type="term" value="C:plasma membrane"/>
    <property type="evidence" value="ECO:0007669"/>
    <property type="project" value="UniProtKB-SubCell"/>
</dbReference>
<dbReference type="Gene3D" id="1.10.520.20">
    <property type="entry name" value="N-terminal domain of the delta subunit of the F1F0-ATP synthase"/>
    <property type="match status" value="1"/>
</dbReference>
<dbReference type="RefSeq" id="WP_186866677.1">
    <property type="nucleotide sequence ID" value="NZ_JACOPH010000004.1"/>
</dbReference>
<gene>
    <name evidence="7" type="primary">atpH</name>
    <name evidence="8" type="ORF">H8S17_06525</name>
</gene>
<keyword evidence="7" id="KW-0139">CF(1)</keyword>
<keyword evidence="7" id="KW-1003">Cell membrane</keyword>
<reference evidence="8" key="1">
    <citation type="submission" date="2020-08" db="EMBL/GenBank/DDBJ databases">
        <title>Genome public.</title>
        <authorList>
            <person name="Liu C."/>
            <person name="Sun Q."/>
        </authorList>
    </citation>
    <scope>NUCLEOTIDE SEQUENCE</scope>
    <source>
        <strain evidence="8">BX1005</strain>
    </source>
</reference>
<comment type="similarity">
    <text evidence="7">Belongs to the ATPase delta chain family.</text>
</comment>
<evidence type="ECO:0000313" key="8">
    <source>
        <dbReference type="EMBL" id="MBC5713870.1"/>
    </source>
</evidence>
<evidence type="ECO:0000256" key="5">
    <source>
        <dbReference type="ARBA" id="ARBA00023136"/>
    </source>
</evidence>
<evidence type="ECO:0000256" key="3">
    <source>
        <dbReference type="ARBA" id="ARBA00022781"/>
    </source>
</evidence>
<comment type="subcellular location">
    <subcellularLocation>
        <location evidence="7">Cell membrane</location>
        <topology evidence="7">Peripheral membrane protein</topology>
    </subcellularLocation>
    <subcellularLocation>
        <location evidence="1">Membrane</location>
    </subcellularLocation>
</comment>
<comment type="function">
    <text evidence="7">This protein is part of the stalk that links CF(0) to CF(1). It either transmits conformational changes from CF(0) to CF(1) or is implicated in proton conduction.</text>
</comment>
<sequence length="188" mass="21250">MAKLVSKTYGDALFEVAAEENRMDALLDEADGILTVLRENAGLSKVMTHPKIVKEEKLDLIDHIFKGRVSDEMVGLMRMIVEKGHFGELESVLEYFIAQVKEYKNIGIAYVTTAMELSDAQKEQITEKLIQTTKYVTFEMHYEVDTALIGGMVIRIKDRVVDSSIKTKLYDLSRELSKIQLKVGECAP</sequence>
<proteinExistence type="inferred from homology"/>
<dbReference type="EMBL" id="JACOPH010000004">
    <property type="protein sequence ID" value="MBC5713870.1"/>
    <property type="molecule type" value="Genomic_DNA"/>
</dbReference>
<evidence type="ECO:0000256" key="7">
    <source>
        <dbReference type="HAMAP-Rule" id="MF_01416"/>
    </source>
</evidence>
<dbReference type="GO" id="GO:0045259">
    <property type="term" value="C:proton-transporting ATP synthase complex"/>
    <property type="evidence" value="ECO:0007669"/>
    <property type="project" value="UniProtKB-KW"/>
</dbReference>
<comment type="caution">
    <text evidence="8">The sequence shown here is derived from an EMBL/GenBank/DDBJ whole genome shotgun (WGS) entry which is preliminary data.</text>
</comment>
<dbReference type="AlphaFoldDB" id="A0A923LMZ1"/>
<dbReference type="NCBIfam" id="TIGR01145">
    <property type="entry name" value="ATP_synt_delta"/>
    <property type="match status" value="1"/>
</dbReference>
<dbReference type="PRINTS" id="PR00125">
    <property type="entry name" value="ATPASEDELTA"/>
</dbReference>
<evidence type="ECO:0000313" key="9">
    <source>
        <dbReference type="Proteomes" id="UP000606720"/>
    </source>
</evidence>
<evidence type="ECO:0000256" key="2">
    <source>
        <dbReference type="ARBA" id="ARBA00022448"/>
    </source>
</evidence>
<evidence type="ECO:0000256" key="1">
    <source>
        <dbReference type="ARBA" id="ARBA00004370"/>
    </source>
</evidence>
<dbReference type="InterPro" id="IPR000711">
    <property type="entry name" value="ATPase_OSCP/dsu"/>
</dbReference>
<dbReference type="GO" id="GO:0046933">
    <property type="term" value="F:proton-transporting ATP synthase activity, rotational mechanism"/>
    <property type="evidence" value="ECO:0007669"/>
    <property type="project" value="UniProtKB-UniRule"/>
</dbReference>
<dbReference type="HAMAP" id="MF_01416">
    <property type="entry name" value="ATP_synth_delta_bact"/>
    <property type="match status" value="1"/>
</dbReference>
<comment type="function">
    <text evidence="7">F(1)F(0) ATP synthase produces ATP from ADP in the presence of a proton or sodium gradient. F-type ATPases consist of two structural domains, F(1) containing the extramembraneous catalytic core and F(0) containing the membrane proton channel, linked together by a central stalk and a peripheral stalk. During catalysis, ATP synthesis in the catalytic domain of F(1) is coupled via a rotary mechanism of the central stalk subunits to proton translocation.</text>
</comment>
<dbReference type="Pfam" id="PF00213">
    <property type="entry name" value="OSCP"/>
    <property type="match status" value="1"/>
</dbReference>